<dbReference type="PROSITE" id="PS51257">
    <property type="entry name" value="PROKAR_LIPOPROTEIN"/>
    <property type="match status" value="1"/>
</dbReference>
<organism evidence="2 3">
    <name type="scientific">Streptomyces carpinensis</name>
    <dbReference type="NCBI Taxonomy" id="66369"/>
    <lineage>
        <taxon>Bacteria</taxon>
        <taxon>Bacillati</taxon>
        <taxon>Actinomycetota</taxon>
        <taxon>Actinomycetes</taxon>
        <taxon>Kitasatosporales</taxon>
        <taxon>Streptomycetaceae</taxon>
        <taxon>Streptomyces</taxon>
    </lineage>
</organism>
<evidence type="ECO:0000313" key="2">
    <source>
        <dbReference type="EMBL" id="MER6979337.1"/>
    </source>
</evidence>
<evidence type="ECO:0000313" key="3">
    <source>
        <dbReference type="Proteomes" id="UP001458415"/>
    </source>
</evidence>
<name>A0ABV1W568_9ACTN</name>
<dbReference type="PROSITE" id="PS51318">
    <property type="entry name" value="TAT"/>
    <property type="match status" value="1"/>
</dbReference>
<dbReference type="RefSeq" id="WP_086727883.1">
    <property type="nucleotide sequence ID" value="NZ_MUBM01000206.1"/>
</dbReference>
<evidence type="ECO:0000256" key="1">
    <source>
        <dbReference type="SAM" id="SignalP"/>
    </source>
</evidence>
<accession>A0ABV1W568</accession>
<evidence type="ECO:0008006" key="4">
    <source>
        <dbReference type="Google" id="ProtNLM"/>
    </source>
</evidence>
<feature type="chain" id="PRO_5046121479" description="Lipoprotein" evidence="1">
    <location>
        <begin position="20"/>
        <end position="265"/>
    </location>
</feature>
<proteinExistence type="predicted"/>
<gene>
    <name evidence="2" type="ORF">ABT317_20685</name>
</gene>
<keyword evidence="1" id="KW-0732">Signal</keyword>
<sequence length="265" mass="26365">MSSLVIRRTALAASGAALALLATACGGSSDGGDKGGDGSTAQADKTASAAPAARTATAAELEKAALAQADVASGKVTTKVTAGDDIAQDKVKAENTACAPLALLQAGTYTGKPAATAKRSWLSDQKKPKAGAAPEDAIMTGLDRTKVVETLASYADGGAEQAMKDLKKAAQKCAGGFAYTALGTKTTVVKVAVTDAPQGADEALALTSTVSADGVKFPMKSVVVRKGATLAYFPAVNLASGASGKDFAFPADLVQVQLTKLAKLG</sequence>
<dbReference type="EMBL" id="JBEPCU010000354">
    <property type="protein sequence ID" value="MER6979337.1"/>
    <property type="molecule type" value="Genomic_DNA"/>
</dbReference>
<reference evidence="2 3" key="1">
    <citation type="submission" date="2024-06" db="EMBL/GenBank/DDBJ databases">
        <title>The Natural Products Discovery Center: Release of the First 8490 Sequenced Strains for Exploring Actinobacteria Biosynthetic Diversity.</title>
        <authorList>
            <person name="Kalkreuter E."/>
            <person name="Kautsar S.A."/>
            <person name="Yang D."/>
            <person name="Bader C.D."/>
            <person name="Teijaro C.N."/>
            <person name="Fluegel L."/>
            <person name="Davis C.M."/>
            <person name="Simpson J.R."/>
            <person name="Lauterbach L."/>
            <person name="Steele A.D."/>
            <person name="Gui C."/>
            <person name="Meng S."/>
            <person name="Li G."/>
            <person name="Viehrig K."/>
            <person name="Ye F."/>
            <person name="Su P."/>
            <person name="Kiefer A.F."/>
            <person name="Nichols A."/>
            <person name="Cepeda A.J."/>
            <person name="Yan W."/>
            <person name="Fan B."/>
            <person name="Jiang Y."/>
            <person name="Adhikari A."/>
            <person name="Zheng C.-J."/>
            <person name="Schuster L."/>
            <person name="Cowan T.M."/>
            <person name="Smanski M.J."/>
            <person name="Chevrette M.G."/>
            <person name="De Carvalho L.P.S."/>
            <person name="Shen B."/>
        </authorList>
    </citation>
    <scope>NUCLEOTIDE SEQUENCE [LARGE SCALE GENOMIC DNA]</scope>
    <source>
        <strain evidence="2 3">NPDC000634</strain>
    </source>
</reference>
<dbReference type="Proteomes" id="UP001458415">
    <property type="component" value="Unassembled WGS sequence"/>
</dbReference>
<protein>
    <recommendedName>
        <fullName evidence="4">Lipoprotein</fullName>
    </recommendedName>
</protein>
<feature type="signal peptide" evidence="1">
    <location>
        <begin position="1"/>
        <end position="19"/>
    </location>
</feature>
<keyword evidence="3" id="KW-1185">Reference proteome</keyword>
<dbReference type="InterPro" id="IPR006311">
    <property type="entry name" value="TAT_signal"/>
</dbReference>
<comment type="caution">
    <text evidence="2">The sequence shown here is derived from an EMBL/GenBank/DDBJ whole genome shotgun (WGS) entry which is preliminary data.</text>
</comment>